<accession>A0A1H4G6M0</accession>
<proteinExistence type="inferred from homology"/>
<dbReference type="InterPro" id="IPR001952">
    <property type="entry name" value="Alkaline_phosphatase"/>
</dbReference>
<feature type="signal peptide" evidence="5">
    <location>
        <begin position="1"/>
        <end position="37"/>
    </location>
</feature>
<sequence>MEKLRIRKLVRKIKQHMCLAKTFCPLSLLLLAATGYAQRTKPAQILTHSHNDYAQPIPFFSAYHSQMNSIEADVFLTGNELFVAHEFDQIVPGKTLKSVYLEPLYKLYKKNGNQPYLREERSLELVIDIKENYAQVIPVLIRQLQPYKDMIDPSVSKKPVKIVLSGDMPAPELYKNYPSYLSFDGRPGIAYTAEQLKRVAMISDDMHSYTEWNGKGTPAVADTLKLLKVVADAHRMKKPFRFWATQDSYNTWIELENLGVDWIGTDHPEILSAFYASRHKTEYINPVSYKAYQPEYKSDGKDLPLKNVILIIGDGMGLAQIQAALTANHGNLNLAGIRHIGLSLTKASNSGNTDSAAGGTALACGEKTNNRYVGMDSLGMPITNIPDTLDRFGIKSGVISSGDITDATPAAFYAHQPERSWSDKIAKDFLNSKVEILIGPNRKSFAENPDKTLMSGIKQKGFEFLRDLKELEQSKPGKKLVLLADSVTRPVLKGRGDMLKVSLEQTIRLLSASKKGFFIMAEGAQVDYGGHDNNLPYAVTELLDLDQTVGAALKYADQDGQTLVIVTADHETGGLTLLAADQRKGRILGNFSTNDHTNVMVPVFAYGPHADQFAGMYQNNEICHKIIQLMTASMQAASK</sequence>
<evidence type="ECO:0000256" key="2">
    <source>
        <dbReference type="PIRSR" id="PIRSR601952-1"/>
    </source>
</evidence>
<dbReference type="Proteomes" id="UP000198850">
    <property type="component" value="Unassembled WGS sequence"/>
</dbReference>
<dbReference type="Gene3D" id="3.40.720.10">
    <property type="entry name" value="Alkaline Phosphatase, subunit A"/>
    <property type="match status" value="1"/>
</dbReference>
<keyword evidence="1" id="KW-0597">Phosphoprotein</keyword>
<dbReference type="AlphaFoldDB" id="A0A1H4G6M0"/>
<feature type="binding site" evidence="3">
    <location>
        <position position="522"/>
    </location>
    <ligand>
        <name>Mg(2+)</name>
        <dbReference type="ChEBI" id="CHEBI:18420"/>
    </ligand>
</feature>
<feature type="binding site" evidence="3">
    <location>
        <position position="406"/>
    </location>
    <ligand>
        <name>Mg(2+)</name>
        <dbReference type="ChEBI" id="CHEBI:18420"/>
    </ligand>
</feature>
<feature type="chain" id="PRO_5011610373" evidence="5">
    <location>
        <begin position="38"/>
        <end position="639"/>
    </location>
</feature>
<dbReference type="EMBL" id="FNRA01000009">
    <property type="protein sequence ID" value="SEB04690.1"/>
    <property type="molecule type" value="Genomic_DNA"/>
</dbReference>
<dbReference type="Gene3D" id="3.20.20.190">
    <property type="entry name" value="Phosphatidylinositol (PI) phosphodiesterase"/>
    <property type="match status" value="1"/>
</dbReference>
<comment type="cofactor">
    <cofactor evidence="3">
        <name>Zn(2+)</name>
        <dbReference type="ChEBI" id="CHEBI:29105"/>
    </cofactor>
    <text evidence="3">Binds 2 Zn(2+) ions.</text>
</comment>
<feature type="binding site" evidence="3">
    <location>
        <position position="314"/>
    </location>
    <ligand>
        <name>Zn(2+)</name>
        <dbReference type="ChEBI" id="CHEBI:29105"/>
        <label>2</label>
    </ligand>
</feature>
<dbReference type="SMART" id="SM00098">
    <property type="entry name" value="alkPPc"/>
    <property type="match status" value="1"/>
</dbReference>
<dbReference type="PRINTS" id="PR00113">
    <property type="entry name" value="ALKPHPHTASE"/>
</dbReference>
<keyword evidence="3" id="KW-0862">Zinc</keyword>
<gene>
    <name evidence="6" type="ORF">SAMN05443550_10942</name>
</gene>
<dbReference type="GO" id="GO:0004035">
    <property type="term" value="F:alkaline phosphatase activity"/>
    <property type="evidence" value="ECO:0007669"/>
    <property type="project" value="TreeGrafter"/>
</dbReference>
<feature type="binding site" evidence="3">
    <location>
        <position position="570"/>
    </location>
    <ligand>
        <name>Zn(2+)</name>
        <dbReference type="ChEBI" id="CHEBI:29105"/>
        <label>2</label>
    </ligand>
</feature>
<dbReference type="InterPro" id="IPR017946">
    <property type="entry name" value="PLC-like_Pdiesterase_TIM-brl"/>
</dbReference>
<dbReference type="PANTHER" id="PTHR11596">
    <property type="entry name" value="ALKALINE PHOSPHATASE"/>
    <property type="match status" value="1"/>
</dbReference>
<feature type="binding site" evidence="3">
    <location>
        <position position="527"/>
    </location>
    <ligand>
        <name>Zn(2+)</name>
        <dbReference type="ChEBI" id="CHEBI:29105"/>
        <label>2</label>
    </ligand>
</feature>
<feature type="binding site" evidence="3">
    <location>
        <position position="569"/>
    </location>
    <ligand>
        <name>Zn(2+)</name>
        <dbReference type="ChEBI" id="CHEBI:29105"/>
        <label>2</label>
    </ligand>
</feature>
<dbReference type="RefSeq" id="WP_245735312.1">
    <property type="nucleotide sequence ID" value="NZ_FNRA01000009.1"/>
</dbReference>
<comment type="similarity">
    <text evidence="4">Belongs to the alkaline phosphatase family.</text>
</comment>
<dbReference type="CDD" id="cd08577">
    <property type="entry name" value="PI-PLCc_GDPD_SF_unchar3"/>
    <property type="match status" value="1"/>
</dbReference>
<evidence type="ECO:0000256" key="3">
    <source>
        <dbReference type="PIRSR" id="PIRSR601952-2"/>
    </source>
</evidence>
<keyword evidence="3" id="KW-0479">Metal-binding</keyword>
<reference evidence="6 7" key="1">
    <citation type="submission" date="2016-10" db="EMBL/GenBank/DDBJ databases">
        <authorList>
            <person name="de Groot N.N."/>
        </authorList>
    </citation>
    <scope>NUCLEOTIDE SEQUENCE [LARGE SCALE GENOMIC DNA]</scope>
    <source>
        <strain evidence="6 7">DSM 19033</strain>
    </source>
</reference>
<feature type="active site" description="Phosphoserine intermediate" evidence="2">
    <location>
        <position position="355"/>
    </location>
</feature>
<dbReference type="InterPro" id="IPR017850">
    <property type="entry name" value="Alkaline_phosphatase_core_sf"/>
</dbReference>
<evidence type="ECO:0000313" key="6">
    <source>
        <dbReference type="EMBL" id="SEB04690.1"/>
    </source>
</evidence>
<dbReference type="GO" id="GO:0006629">
    <property type="term" value="P:lipid metabolic process"/>
    <property type="evidence" value="ECO:0007669"/>
    <property type="project" value="InterPro"/>
</dbReference>
<dbReference type="PANTHER" id="PTHR11596:SF5">
    <property type="entry name" value="ALKALINE PHOSPHATASE"/>
    <property type="match status" value="1"/>
</dbReference>
<feature type="binding site" evidence="3">
    <location>
        <position position="408"/>
    </location>
    <ligand>
        <name>Mg(2+)</name>
        <dbReference type="ChEBI" id="CHEBI:18420"/>
    </ligand>
</feature>
<comment type="cofactor">
    <cofactor evidence="3">
        <name>Mg(2+)</name>
        <dbReference type="ChEBI" id="CHEBI:18420"/>
    </cofactor>
    <text evidence="3">Binds 1 Mg(2+) ion.</text>
</comment>
<evidence type="ECO:0000256" key="5">
    <source>
        <dbReference type="SAM" id="SignalP"/>
    </source>
</evidence>
<evidence type="ECO:0000313" key="7">
    <source>
        <dbReference type="Proteomes" id="UP000198850"/>
    </source>
</evidence>
<dbReference type="InterPro" id="IPR039559">
    <property type="entry name" value="AIM6_PI-PLC-like_dom"/>
</dbReference>
<keyword evidence="5" id="KW-0732">Signal</keyword>
<name>A0A1H4G6M0_9SPHI</name>
<protein>
    <submittedName>
        <fullName evidence="6">Alkaline phosphatase</fullName>
    </submittedName>
</protein>
<dbReference type="GO" id="GO:0046872">
    <property type="term" value="F:metal ion binding"/>
    <property type="evidence" value="ECO:0007669"/>
    <property type="project" value="UniProtKB-KW"/>
</dbReference>
<keyword evidence="7" id="KW-1185">Reference proteome</keyword>
<evidence type="ECO:0000256" key="1">
    <source>
        <dbReference type="ARBA" id="ARBA00022553"/>
    </source>
</evidence>
<keyword evidence="3" id="KW-0460">Magnesium</keyword>
<feature type="binding site" evidence="3">
    <location>
        <position position="531"/>
    </location>
    <ligand>
        <name>Zn(2+)</name>
        <dbReference type="ChEBI" id="CHEBI:29105"/>
        <label>2</label>
    </ligand>
</feature>
<dbReference type="STRING" id="425514.SAMN05443550_10942"/>
<organism evidence="6 7">
    <name type="scientific">Pedobacter hartonius</name>
    <dbReference type="NCBI Taxonomy" id="425514"/>
    <lineage>
        <taxon>Bacteria</taxon>
        <taxon>Pseudomonadati</taxon>
        <taxon>Bacteroidota</taxon>
        <taxon>Sphingobacteriia</taxon>
        <taxon>Sphingobacteriales</taxon>
        <taxon>Sphingobacteriaceae</taxon>
        <taxon>Pedobacter</taxon>
    </lineage>
</organism>
<dbReference type="SUPFAM" id="SSF51695">
    <property type="entry name" value="PLC-like phosphodiesterases"/>
    <property type="match status" value="1"/>
</dbReference>
<dbReference type="GO" id="GO:0008081">
    <property type="term" value="F:phosphoric diester hydrolase activity"/>
    <property type="evidence" value="ECO:0007669"/>
    <property type="project" value="InterPro"/>
</dbReference>
<feature type="binding site" evidence="3">
    <location>
        <position position="314"/>
    </location>
    <ligand>
        <name>Mg(2+)</name>
        <dbReference type="ChEBI" id="CHEBI:18420"/>
    </ligand>
</feature>
<evidence type="ECO:0000256" key="4">
    <source>
        <dbReference type="RuleBase" id="RU003946"/>
    </source>
</evidence>
<dbReference type="SUPFAM" id="SSF53649">
    <property type="entry name" value="Alkaline phosphatase-like"/>
    <property type="match status" value="1"/>
</dbReference>
<dbReference type="CDD" id="cd16012">
    <property type="entry name" value="ALP"/>
    <property type="match status" value="1"/>
</dbReference>
<dbReference type="Pfam" id="PF00245">
    <property type="entry name" value="Alk_phosphatase"/>
    <property type="match status" value="1"/>
</dbReference>